<keyword evidence="2" id="KW-0255">Endonuclease</keyword>
<dbReference type="SUPFAM" id="SSF56219">
    <property type="entry name" value="DNase I-like"/>
    <property type="match status" value="1"/>
</dbReference>
<dbReference type="InterPro" id="IPR036691">
    <property type="entry name" value="Endo/exonu/phosph_ase_sf"/>
</dbReference>
<evidence type="ECO:0000259" key="1">
    <source>
        <dbReference type="Pfam" id="PF03372"/>
    </source>
</evidence>
<proteinExistence type="predicted"/>
<dbReference type="RefSeq" id="WP_274584156.1">
    <property type="nucleotide sequence ID" value="NZ_CP146598.1"/>
</dbReference>
<dbReference type="AlphaFoldDB" id="A0A9X4DZV4"/>
<gene>
    <name evidence="2" type="ORF">ORY91_000179</name>
    <name evidence="3" type="ORF">V9W64_00260</name>
</gene>
<dbReference type="EMBL" id="CP146598">
    <property type="protein sequence ID" value="WWY03231.1"/>
    <property type="molecule type" value="Genomic_DNA"/>
</dbReference>
<dbReference type="GO" id="GO:0016020">
    <property type="term" value="C:membrane"/>
    <property type="evidence" value="ECO:0007669"/>
    <property type="project" value="GOC"/>
</dbReference>
<organism evidence="2">
    <name type="scientific">Neisseria leonii</name>
    <dbReference type="NCBI Taxonomy" id="2995413"/>
    <lineage>
        <taxon>Bacteria</taxon>
        <taxon>Pseudomonadati</taxon>
        <taxon>Pseudomonadota</taxon>
        <taxon>Betaproteobacteria</taxon>
        <taxon>Neisseriales</taxon>
        <taxon>Neisseriaceae</taxon>
        <taxon>Neisseria</taxon>
    </lineage>
</organism>
<name>A0A9X4DZV4_9NEIS</name>
<evidence type="ECO:0000313" key="4">
    <source>
        <dbReference type="Proteomes" id="UP001149607"/>
    </source>
</evidence>
<sequence length="254" mass="29194">MTPRPITVSTYNMHKGMSALNRKVQLDDMAAAFDHIRPDILFLQEVQGLNLTRSRKRDNFPARAHHDILGRRLAYYSSYGQNATFKEKHHGNAILSRLPIDTRRNLDITVNRLEKRGVLHCEIRPEGWTRSVVCLCAHLNLLETDRAKQYTALFEYITTYIDAASPLILAGDFNDWRTKSYRHIGRTLGLEEVFLSHFGTHPKTFPARLPVLSLDRIYTRNLQILDAQIHNHAPWTHLSDHLPLSATLLPGRTT</sequence>
<reference evidence="3" key="2">
    <citation type="submission" date="2024-02" db="EMBL/GenBank/DDBJ databases">
        <title>Neisseria leonii sp. nov.</title>
        <authorList>
            <person name="Boutroux M."/>
            <person name="Favre-Rochex S."/>
            <person name="Gorgette O."/>
            <person name="Touak G."/>
            <person name="Muhle E."/>
            <person name="Chesneau O."/>
            <person name="Clermont D."/>
            <person name="Rahi P."/>
        </authorList>
    </citation>
    <scope>NUCLEOTIDE SEQUENCE</scope>
    <source>
        <strain evidence="3">51.81</strain>
    </source>
</reference>
<dbReference type="Gene3D" id="3.60.10.10">
    <property type="entry name" value="Endonuclease/exonuclease/phosphatase"/>
    <property type="match status" value="1"/>
</dbReference>
<dbReference type="GO" id="GO:0006506">
    <property type="term" value="P:GPI anchor biosynthetic process"/>
    <property type="evidence" value="ECO:0007669"/>
    <property type="project" value="TreeGrafter"/>
</dbReference>
<dbReference type="GO" id="GO:0004519">
    <property type="term" value="F:endonuclease activity"/>
    <property type="evidence" value="ECO:0007669"/>
    <property type="project" value="UniProtKB-KW"/>
</dbReference>
<dbReference type="Proteomes" id="UP001149607">
    <property type="component" value="Chromosome"/>
</dbReference>
<dbReference type="Pfam" id="PF03372">
    <property type="entry name" value="Exo_endo_phos"/>
    <property type="match status" value="1"/>
</dbReference>
<feature type="domain" description="Endonuclease/exonuclease/phosphatase" evidence="1">
    <location>
        <begin position="10"/>
        <end position="241"/>
    </location>
</feature>
<dbReference type="InterPro" id="IPR051916">
    <property type="entry name" value="GPI-anchor_lipid_remodeler"/>
</dbReference>
<protein>
    <submittedName>
        <fullName evidence="2">Endonuclease/exonuclease/phosphatase family protein</fullName>
    </submittedName>
</protein>
<dbReference type="InterPro" id="IPR005135">
    <property type="entry name" value="Endo/exonuclease/phosphatase"/>
</dbReference>
<keyword evidence="2" id="KW-0378">Hydrolase</keyword>
<dbReference type="EMBL" id="JAPQFL010000001">
    <property type="protein sequence ID" value="MDD9326811.1"/>
    <property type="molecule type" value="Genomic_DNA"/>
</dbReference>
<dbReference type="PANTHER" id="PTHR14859">
    <property type="entry name" value="CALCOFLUOR WHITE HYPERSENSITIVE PROTEIN PRECURSOR"/>
    <property type="match status" value="1"/>
</dbReference>
<accession>A0A9X4DZV4</accession>
<dbReference type="PANTHER" id="PTHR14859:SF1">
    <property type="entry name" value="PGAP2-INTERACTING PROTEIN"/>
    <property type="match status" value="1"/>
</dbReference>
<evidence type="ECO:0000313" key="3">
    <source>
        <dbReference type="EMBL" id="WWY03231.1"/>
    </source>
</evidence>
<reference evidence="2" key="1">
    <citation type="submission" date="2022-10" db="EMBL/GenBank/DDBJ databases">
        <authorList>
            <person name="Boutroux M."/>
        </authorList>
    </citation>
    <scope>NUCLEOTIDE SEQUENCE</scope>
    <source>
        <strain evidence="2">51.81</strain>
    </source>
</reference>
<evidence type="ECO:0000313" key="2">
    <source>
        <dbReference type="EMBL" id="MDD9326811.1"/>
    </source>
</evidence>
<keyword evidence="4" id="KW-1185">Reference proteome</keyword>
<keyword evidence="2" id="KW-0540">Nuclease</keyword>